<name>F2PY76_TRIEC</name>
<gene>
    <name evidence="1" type="ORF">TEQG_05899</name>
</gene>
<reference evidence="2" key="1">
    <citation type="journal article" date="2012" name="MBio">
        <title>Comparative genome analysis of Trichophyton rubrum and related dermatophytes reveals candidate genes involved in infection.</title>
        <authorList>
            <person name="Martinez D.A."/>
            <person name="Oliver B.G."/>
            <person name="Graeser Y."/>
            <person name="Goldberg J.M."/>
            <person name="Li W."/>
            <person name="Martinez-Rossi N.M."/>
            <person name="Monod M."/>
            <person name="Shelest E."/>
            <person name="Barton R.C."/>
            <person name="Birch E."/>
            <person name="Brakhage A.A."/>
            <person name="Chen Z."/>
            <person name="Gurr S.J."/>
            <person name="Heiman D."/>
            <person name="Heitman J."/>
            <person name="Kosti I."/>
            <person name="Rossi A."/>
            <person name="Saif S."/>
            <person name="Samalova M."/>
            <person name="Saunders C.W."/>
            <person name="Shea T."/>
            <person name="Summerbell R.C."/>
            <person name="Xu J."/>
            <person name="Young S."/>
            <person name="Zeng Q."/>
            <person name="Birren B.W."/>
            <person name="Cuomo C.A."/>
            <person name="White T.C."/>
        </authorList>
    </citation>
    <scope>NUCLEOTIDE SEQUENCE [LARGE SCALE GENOMIC DNA]</scope>
    <source>
        <strain evidence="2">ATCC MYA-4606 / CBS 127.97</strain>
    </source>
</reference>
<organism evidence="1 2">
    <name type="scientific">Trichophyton equinum (strain ATCC MYA-4606 / CBS 127.97)</name>
    <name type="common">Horse ringworm fungus</name>
    <dbReference type="NCBI Taxonomy" id="559882"/>
    <lineage>
        <taxon>Eukaryota</taxon>
        <taxon>Fungi</taxon>
        <taxon>Dikarya</taxon>
        <taxon>Ascomycota</taxon>
        <taxon>Pezizomycotina</taxon>
        <taxon>Eurotiomycetes</taxon>
        <taxon>Eurotiomycetidae</taxon>
        <taxon>Onygenales</taxon>
        <taxon>Arthrodermataceae</taxon>
        <taxon>Trichophyton</taxon>
    </lineage>
</organism>
<sequence>MRELIPNYLEYMVLSRGTKRPSCGWSKLYHIFILELVVASNQKKLKTMKRSKDYQVLLATTAFTGMGKKPADVQHGWEEDGTTTAVVGDRTAIACDRNVLKLFHFGIKEAPRSNSGSVRAGNREVNVFRTIVLVTGHFFMIIK</sequence>
<dbReference type="Proteomes" id="UP000009169">
    <property type="component" value="Unassembled WGS sequence"/>
</dbReference>
<proteinExistence type="predicted"/>
<evidence type="ECO:0000313" key="1">
    <source>
        <dbReference type="EMBL" id="EGE06844.1"/>
    </source>
</evidence>
<accession>F2PY76</accession>
<dbReference type="VEuPathDB" id="FungiDB:TEQG_05899"/>
<dbReference type="AlphaFoldDB" id="F2PY76"/>
<dbReference type="OrthoDB" id="4196355at2759"/>
<dbReference type="HOGENOM" id="CLU_1807594_0_0_1"/>
<dbReference type="EMBL" id="DS995752">
    <property type="protein sequence ID" value="EGE06844.1"/>
    <property type="molecule type" value="Genomic_DNA"/>
</dbReference>
<protein>
    <submittedName>
        <fullName evidence="1">Uncharacterized protein</fullName>
    </submittedName>
</protein>
<evidence type="ECO:0000313" key="2">
    <source>
        <dbReference type="Proteomes" id="UP000009169"/>
    </source>
</evidence>
<keyword evidence="2" id="KW-1185">Reference proteome</keyword>